<dbReference type="Pfam" id="PF18701">
    <property type="entry name" value="DUF5641"/>
    <property type="match status" value="1"/>
</dbReference>
<feature type="domain" description="Integrase catalytic" evidence="3">
    <location>
        <begin position="1148"/>
        <end position="1347"/>
    </location>
</feature>
<dbReference type="InterPro" id="IPR001878">
    <property type="entry name" value="Znf_CCHC"/>
</dbReference>
<organism evidence="4 5">
    <name type="scientific">Bombyx mandarina</name>
    <name type="common">Wild silk moth</name>
    <name type="synonym">Wild silkworm</name>
    <dbReference type="NCBI Taxonomy" id="7092"/>
    <lineage>
        <taxon>Eukaryota</taxon>
        <taxon>Metazoa</taxon>
        <taxon>Ecdysozoa</taxon>
        <taxon>Arthropoda</taxon>
        <taxon>Hexapoda</taxon>
        <taxon>Insecta</taxon>
        <taxon>Pterygota</taxon>
        <taxon>Neoptera</taxon>
        <taxon>Endopterygota</taxon>
        <taxon>Lepidoptera</taxon>
        <taxon>Glossata</taxon>
        <taxon>Ditrysia</taxon>
        <taxon>Bombycoidea</taxon>
        <taxon>Bombycidae</taxon>
        <taxon>Bombycinae</taxon>
        <taxon>Bombyx</taxon>
    </lineage>
</organism>
<dbReference type="GO" id="GO:0008270">
    <property type="term" value="F:zinc ion binding"/>
    <property type="evidence" value="ECO:0007669"/>
    <property type="project" value="UniProtKB-KW"/>
</dbReference>
<dbReference type="Gene3D" id="3.30.420.10">
    <property type="entry name" value="Ribonuclease H-like superfamily/Ribonuclease H"/>
    <property type="match status" value="1"/>
</dbReference>
<dbReference type="PROSITE" id="PS50994">
    <property type="entry name" value="INTEGRASE"/>
    <property type="match status" value="1"/>
</dbReference>
<sequence>MFIDFLNSQADFIENLEIHSAPTVSRSKGNPKLKAMVAQDSLSSNSESPPRVCPKCKCAHNLNNCPQFLALSNEARMKALPNFKVCFNCFRSGHFANHCKKPGCRICKRRHNTLVHISEPNMSKPNIIIDNREAEKDTSGTTVPASVVVSKSSLDRSNVFLSASVASSQGHCPPQPCDVLLSTALVKLCDGNNIEHVVRAILDSGSTSCLMTERMCHKLNLKVSEIDRSILGINNVSLRVGKTCRVNMKSLNDHFTTDIFCYVLPSITSNVPSREINISKMKIPTNICLADPLFHKPCDVDLLIGADLFWDLVGSRQIKLGDKKPVLCETKLGWIISGPLFTNHISVLSNDLRCNLLKTNSSFKDDINDIRTDLTRFWQLEEINLKSPHYMPDEKLCEDHFTKNTYRLDDGRFCVRIPLKQNPDVLGESYSRAKQCLISLERRLSNKPELCQMYKKFMTEYRTLGHMTDAHEADETSPAYFMPHHGVLRASSTTTKLRVVYNASSPSTSGISFNDIQLVGPTVQDDLLSILLRFRQHKYILSADIEKMYRQIVVHESDRQLQQILWRDNSSDPIKTFQLNTVTYGTASAPFLATRCLKQLAIDCTDKDISEIIARDFYVDDLLTGADEISRLFKIRKEVSDILASAGMPLRKWMSNERTLVPDTTDTSLDLNIGSIEPNKLLGLGWHASSDKLSFPLDSSLPKGNTKRDILSAISRIYDPLGLLAPCVIVMKMLLQKLWLQKLTWDEPLSSDIHQQWNGIVQNLHLLNDVRVPRLVICDSFKTLDLHVFADASERAYGACVFIRSTNDKEEIMVRLLIAKSRVAPIKPTTIPRLELCGALIGARLYNKVKNSLRAKIDHVYFWTDSTIVLGWIQMLPHKLQPFVRNRVAEILEMAGNCTWRHVPTNQNPADLISRGVDINSLQMLHLWWNGPDFLSKESCDWPSKPKSVEVLPELRLDISLNTVVNNISTSDKFIDFSRFSNYERLVRSVAYALRFIRLCKERTKAPAFLEEYELQNALNAIVRKCQSDSFPEYKLLLQGEKLPKGSPLLKFNAYLDNDNVMRVGGRLDNSKFCYDKKHPIILQSTHIFTKLIFTFEHKKLMHAGPQLLLASIRETYWPIGGRNLAKATYHNCVLCSRIKAKIVTPLMGNLPQGRLSAGGYAFETVGVDYAGPIMCASRRGRGCRLVKVYLAVFICFTTKAMHLELVSDLSSNCFLLALRRFIARRGKPLNIYSDNGTSFVGAHNDISKFLKNNCNSLGESLANEGIDFHFIPAYTPHFGRLWEAGVRSTKYHLQRVLGNCNLTFEELYTTLTQIEAILNSRPLTPLSSDPADLNPLTPGHFLIGRPLTSLPERNYQDCSSGNLSRYERIEQLRQHFWVRWSKEYIAELQQRTKWRSCKDSLKMNSLVVVKEDHLPPLKWKLGRIVATFPGTDGIVRVADIRTSTGVIRRAFNRICPLPESSSSG</sequence>
<evidence type="ECO:0000259" key="2">
    <source>
        <dbReference type="PROSITE" id="PS50158"/>
    </source>
</evidence>
<keyword evidence="1" id="KW-0862">Zinc</keyword>
<dbReference type="CDD" id="cd00303">
    <property type="entry name" value="retropepsin_like"/>
    <property type="match status" value="1"/>
</dbReference>
<dbReference type="InterPro" id="IPR043502">
    <property type="entry name" value="DNA/RNA_pol_sf"/>
</dbReference>
<dbReference type="InterPro" id="IPR001584">
    <property type="entry name" value="Integrase_cat-core"/>
</dbReference>
<dbReference type="PANTHER" id="PTHR47331">
    <property type="entry name" value="PHD-TYPE DOMAIN-CONTAINING PROTEIN"/>
    <property type="match status" value="1"/>
</dbReference>
<keyword evidence="4" id="KW-1185">Reference proteome</keyword>
<evidence type="ECO:0000313" key="4">
    <source>
        <dbReference type="Proteomes" id="UP000504629"/>
    </source>
</evidence>
<dbReference type="InterPro" id="IPR036397">
    <property type="entry name" value="RNaseH_sf"/>
</dbReference>
<dbReference type="InterPro" id="IPR040676">
    <property type="entry name" value="DUF5641"/>
</dbReference>
<dbReference type="InterPro" id="IPR021109">
    <property type="entry name" value="Peptidase_aspartic_dom_sf"/>
</dbReference>
<dbReference type="SUPFAM" id="SSF56672">
    <property type="entry name" value="DNA/RNA polymerases"/>
    <property type="match status" value="1"/>
</dbReference>
<dbReference type="Pfam" id="PF05380">
    <property type="entry name" value="Peptidase_A17"/>
    <property type="match status" value="1"/>
</dbReference>
<dbReference type="Pfam" id="PF00078">
    <property type="entry name" value="RVT_1"/>
    <property type="match status" value="1"/>
</dbReference>
<evidence type="ECO:0000259" key="3">
    <source>
        <dbReference type="PROSITE" id="PS50994"/>
    </source>
</evidence>
<dbReference type="CDD" id="cd01644">
    <property type="entry name" value="RT_pepA17"/>
    <property type="match status" value="1"/>
</dbReference>
<proteinExistence type="predicted"/>
<feature type="domain" description="CCHC-type" evidence="2">
    <location>
        <begin position="86"/>
        <end position="101"/>
    </location>
</feature>
<dbReference type="Proteomes" id="UP000504629">
    <property type="component" value="Unplaced"/>
</dbReference>
<keyword evidence="1" id="KW-0479">Metal-binding</keyword>
<dbReference type="GO" id="GO:0003676">
    <property type="term" value="F:nucleic acid binding"/>
    <property type="evidence" value="ECO:0007669"/>
    <property type="project" value="InterPro"/>
</dbReference>
<dbReference type="GO" id="GO:0042575">
    <property type="term" value="C:DNA polymerase complex"/>
    <property type="evidence" value="ECO:0007669"/>
    <property type="project" value="UniProtKB-ARBA"/>
</dbReference>
<dbReference type="OrthoDB" id="8194935at2759"/>
<name>A0A6J2JXK9_BOMMA</name>
<dbReference type="GO" id="GO:0015074">
    <property type="term" value="P:DNA integration"/>
    <property type="evidence" value="ECO:0007669"/>
    <property type="project" value="InterPro"/>
</dbReference>
<keyword evidence="1" id="KW-0863">Zinc-finger</keyword>
<dbReference type="KEGG" id="bman:114245090"/>
<accession>A0A6J2JXK9</accession>
<dbReference type="Gene3D" id="2.40.70.10">
    <property type="entry name" value="Acid Proteases"/>
    <property type="match status" value="1"/>
</dbReference>
<dbReference type="GeneID" id="114245090"/>
<dbReference type="InterPro" id="IPR000477">
    <property type="entry name" value="RT_dom"/>
</dbReference>
<reference evidence="5" key="1">
    <citation type="submission" date="2025-08" db="UniProtKB">
        <authorList>
            <consortium name="RefSeq"/>
        </authorList>
    </citation>
    <scope>IDENTIFICATION</scope>
    <source>
        <tissue evidence="5">Silk gland</tissue>
    </source>
</reference>
<dbReference type="InterPro" id="IPR012337">
    <property type="entry name" value="RNaseH-like_sf"/>
</dbReference>
<dbReference type="SUPFAM" id="SSF53098">
    <property type="entry name" value="Ribonuclease H-like"/>
    <property type="match status" value="1"/>
</dbReference>
<evidence type="ECO:0000313" key="5">
    <source>
        <dbReference type="RefSeq" id="XP_028032899.1"/>
    </source>
</evidence>
<protein>
    <submittedName>
        <fullName evidence="5">Uncharacterized protein LOC114245090</fullName>
    </submittedName>
</protein>
<dbReference type="PROSITE" id="PS50158">
    <property type="entry name" value="ZF_CCHC"/>
    <property type="match status" value="1"/>
</dbReference>
<dbReference type="RefSeq" id="XP_028032899.1">
    <property type="nucleotide sequence ID" value="XM_028177098.1"/>
</dbReference>
<gene>
    <name evidence="5" type="primary">LOC114245090</name>
</gene>
<dbReference type="PANTHER" id="PTHR47331:SF1">
    <property type="entry name" value="GAG-LIKE PROTEIN"/>
    <property type="match status" value="1"/>
</dbReference>
<evidence type="ECO:0000256" key="1">
    <source>
        <dbReference type="PROSITE-ProRule" id="PRU00047"/>
    </source>
</evidence>
<dbReference type="InterPro" id="IPR008042">
    <property type="entry name" value="Retrotrans_Pao"/>
</dbReference>
<dbReference type="GO" id="GO:0071897">
    <property type="term" value="P:DNA biosynthetic process"/>
    <property type="evidence" value="ECO:0007669"/>
    <property type="project" value="UniProtKB-ARBA"/>
</dbReference>